<evidence type="ECO:0000259" key="7">
    <source>
        <dbReference type="Pfam" id="PF00078"/>
    </source>
</evidence>
<evidence type="ECO:0000256" key="5">
    <source>
        <dbReference type="ARBA" id="ARBA00022801"/>
    </source>
</evidence>
<evidence type="ECO:0000256" key="1">
    <source>
        <dbReference type="ARBA" id="ARBA00022679"/>
    </source>
</evidence>
<comment type="caution">
    <text evidence="9">The sequence shown here is derived from an EMBL/GenBank/DDBJ whole genome shotgun (WGS) entry which is preliminary data.</text>
</comment>
<dbReference type="PANTHER" id="PTHR24559:SF444">
    <property type="entry name" value="REVERSE TRANSCRIPTASE DOMAIN-CONTAINING PROTEIN"/>
    <property type="match status" value="1"/>
</dbReference>
<dbReference type="AlphaFoldDB" id="A0AAW2TU46"/>
<evidence type="ECO:0000256" key="3">
    <source>
        <dbReference type="ARBA" id="ARBA00022722"/>
    </source>
</evidence>
<keyword evidence="1" id="KW-0808">Transferase</keyword>
<dbReference type="Gene3D" id="3.10.10.10">
    <property type="entry name" value="HIV Type 1 Reverse Transcriptase, subunit A, domain 1"/>
    <property type="match status" value="1"/>
</dbReference>
<dbReference type="EMBL" id="JACGWJ010000007">
    <property type="protein sequence ID" value="KAL0408062.1"/>
    <property type="molecule type" value="Genomic_DNA"/>
</dbReference>
<accession>A0AAW2TU46</accession>
<dbReference type="InterPro" id="IPR043128">
    <property type="entry name" value="Rev_trsase/Diguanyl_cyclase"/>
</dbReference>
<keyword evidence="4" id="KW-0255">Endonuclease</keyword>
<dbReference type="InterPro" id="IPR043502">
    <property type="entry name" value="DNA/RNA_pol_sf"/>
</dbReference>
<dbReference type="Gene3D" id="3.10.20.370">
    <property type="match status" value="1"/>
</dbReference>
<proteinExistence type="predicted"/>
<keyword evidence="5" id="KW-0378">Hydrolase</keyword>
<evidence type="ECO:0000259" key="8">
    <source>
        <dbReference type="Pfam" id="PF17917"/>
    </source>
</evidence>
<protein>
    <submittedName>
        <fullName evidence="9">Retrovirus-related Pol polyprotein from transposon</fullName>
    </submittedName>
</protein>
<keyword evidence="6" id="KW-0695">RNA-directed DNA polymerase</keyword>
<name>A0AAW2TU46_SESRA</name>
<sequence>MMIVGGITGGDTQKARKAQVRETYVTAVREMMDVKPAYDAPFIQFDQEERSGPRTPDNDALVITALLVNHKIKRVFIDLGSSTDILFGDAYHQMQLGDVPLESVHTSLYGFVGEVVLPRGDPDKVTKIGSKMKEGVGDQVVSCLRKNKDIFAWTPQDLEGIDPDFRDLNKAYPKNFYPLSRIDQLVDSTSGCELLSMMDASQKYHQIILTPEDHKRVSFITSDDTFYYVAMPFGLKNVGATYERLVDKIFRSQLGRNIEVYVDDMIVKSKKAHHHSIHLKIAEKGLPFFKTLRKIKNFEWIEECQHAFEDLKTYLAKLLLLVKSIPGDTLYLYIYSTSQTVSSVLVREEEGDQTPIYYVCKVLNGVEGRYPPIEKMTLALVITVRKLRLYFLSYPMGIKTNTPLKQVLGQPEASRQLVKWAIELSEYGISYLPRTTIKA</sequence>
<evidence type="ECO:0000313" key="9">
    <source>
        <dbReference type="EMBL" id="KAL0408062.1"/>
    </source>
</evidence>
<organism evidence="9">
    <name type="scientific">Sesamum radiatum</name>
    <name type="common">Black benniseed</name>
    <dbReference type="NCBI Taxonomy" id="300843"/>
    <lineage>
        <taxon>Eukaryota</taxon>
        <taxon>Viridiplantae</taxon>
        <taxon>Streptophyta</taxon>
        <taxon>Embryophyta</taxon>
        <taxon>Tracheophyta</taxon>
        <taxon>Spermatophyta</taxon>
        <taxon>Magnoliopsida</taxon>
        <taxon>eudicotyledons</taxon>
        <taxon>Gunneridae</taxon>
        <taxon>Pentapetalae</taxon>
        <taxon>asterids</taxon>
        <taxon>lamiids</taxon>
        <taxon>Lamiales</taxon>
        <taxon>Pedaliaceae</taxon>
        <taxon>Sesamum</taxon>
    </lineage>
</organism>
<dbReference type="Pfam" id="PF17917">
    <property type="entry name" value="RT_RNaseH"/>
    <property type="match status" value="1"/>
</dbReference>
<keyword evidence="3" id="KW-0540">Nuclease</keyword>
<feature type="domain" description="Reverse transcriptase RNase H-like" evidence="8">
    <location>
        <begin position="329"/>
        <end position="427"/>
    </location>
</feature>
<dbReference type="Gene3D" id="3.30.70.270">
    <property type="match status" value="1"/>
</dbReference>
<keyword evidence="2" id="KW-0548">Nucleotidyltransferase</keyword>
<evidence type="ECO:0000256" key="2">
    <source>
        <dbReference type="ARBA" id="ARBA00022695"/>
    </source>
</evidence>
<dbReference type="InterPro" id="IPR041373">
    <property type="entry name" value="RT_RNaseH"/>
</dbReference>
<evidence type="ECO:0000256" key="6">
    <source>
        <dbReference type="ARBA" id="ARBA00022918"/>
    </source>
</evidence>
<reference evidence="9" key="2">
    <citation type="journal article" date="2024" name="Plant">
        <title>Genomic evolution and insights into agronomic trait innovations of Sesamum species.</title>
        <authorList>
            <person name="Miao H."/>
            <person name="Wang L."/>
            <person name="Qu L."/>
            <person name="Liu H."/>
            <person name="Sun Y."/>
            <person name="Le M."/>
            <person name="Wang Q."/>
            <person name="Wei S."/>
            <person name="Zheng Y."/>
            <person name="Lin W."/>
            <person name="Duan Y."/>
            <person name="Cao H."/>
            <person name="Xiong S."/>
            <person name="Wang X."/>
            <person name="Wei L."/>
            <person name="Li C."/>
            <person name="Ma Q."/>
            <person name="Ju M."/>
            <person name="Zhao R."/>
            <person name="Li G."/>
            <person name="Mu C."/>
            <person name="Tian Q."/>
            <person name="Mei H."/>
            <person name="Zhang T."/>
            <person name="Gao T."/>
            <person name="Zhang H."/>
        </authorList>
    </citation>
    <scope>NUCLEOTIDE SEQUENCE</scope>
    <source>
        <strain evidence="9">G02</strain>
    </source>
</reference>
<feature type="domain" description="Reverse transcriptase" evidence="7">
    <location>
        <begin position="163"/>
        <end position="284"/>
    </location>
</feature>
<reference evidence="9" key="1">
    <citation type="submission" date="2020-06" db="EMBL/GenBank/DDBJ databases">
        <authorList>
            <person name="Li T."/>
            <person name="Hu X."/>
            <person name="Zhang T."/>
            <person name="Song X."/>
            <person name="Zhang H."/>
            <person name="Dai N."/>
            <person name="Sheng W."/>
            <person name="Hou X."/>
            <person name="Wei L."/>
        </authorList>
    </citation>
    <scope>NUCLEOTIDE SEQUENCE</scope>
    <source>
        <strain evidence="9">G02</strain>
        <tissue evidence="9">Leaf</tissue>
    </source>
</reference>
<dbReference type="SUPFAM" id="SSF56672">
    <property type="entry name" value="DNA/RNA polymerases"/>
    <property type="match status" value="1"/>
</dbReference>
<dbReference type="Pfam" id="PF00078">
    <property type="entry name" value="RVT_1"/>
    <property type="match status" value="1"/>
</dbReference>
<dbReference type="CDD" id="cd01647">
    <property type="entry name" value="RT_LTR"/>
    <property type="match status" value="1"/>
</dbReference>
<gene>
    <name evidence="9" type="ORF">Sradi_1740600</name>
</gene>
<dbReference type="PANTHER" id="PTHR24559">
    <property type="entry name" value="TRANSPOSON TY3-I GAG-POL POLYPROTEIN"/>
    <property type="match status" value="1"/>
</dbReference>
<dbReference type="InterPro" id="IPR000477">
    <property type="entry name" value="RT_dom"/>
</dbReference>
<evidence type="ECO:0000256" key="4">
    <source>
        <dbReference type="ARBA" id="ARBA00022759"/>
    </source>
</evidence>
<dbReference type="InterPro" id="IPR053134">
    <property type="entry name" value="RNA-dir_DNA_polymerase"/>
</dbReference>